<comment type="similarity">
    <text evidence="1">Belongs to the isochorismatase family.</text>
</comment>
<evidence type="ECO:0000256" key="5">
    <source>
        <dbReference type="ARBA" id="ARBA00037900"/>
    </source>
</evidence>
<evidence type="ECO:0000256" key="1">
    <source>
        <dbReference type="ARBA" id="ARBA00006336"/>
    </source>
</evidence>
<dbReference type="EMBL" id="CP009248">
    <property type="protein sequence ID" value="APT91098.1"/>
    <property type="molecule type" value="Genomic_DNA"/>
</dbReference>
<dbReference type="Pfam" id="PF00857">
    <property type="entry name" value="Isochorismatase"/>
    <property type="match status" value="1"/>
</dbReference>
<dbReference type="AlphaFoldDB" id="A0A1L7CZ26"/>
<dbReference type="EC" id="3.5.1.19" evidence="6"/>
<keyword evidence="2" id="KW-0662">Pyridine nucleotide biosynthesis</keyword>
<evidence type="ECO:0000256" key="2">
    <source>
        <dbReference type="ARBA" id="ARBA00022642"/>
    </source>
</evidence>
<dbReference type="PANTHER" id="PTHR11080:SF2">
    <property type="entry name" value="LD05707P"/>
    <property type="match status" value="1"/>
</dbReference>
<evidence type="ECO:0000259" key="8">
    <source>
        <dbReference type="Pfam" id="PF00857"/>
    </source>
</evidence>
<dbReference type="GO" id="GO:0046872">
    <property type="term" value="F:metal ion binding"/>
    <property type="evidence" value="ECO:0007669"/>
    <property type="project" value="UniProtKB-KW"/>
</dbReference>
<dbReference type="GO" id="GO:0019363">
    <property type="term" value="P:pyridine nucleotide biosynthetic process"/>
    <property type="evidence" value="ECO:0007669"/>
    <property type="project" value="UniProtKB-KW"/>
</dbReference>
<sequence>MTALVIVDAQNDFSEGGALAVSGAVAAYQAMGVHVVGRAGKYSLLVTTRDEHVDPGDHFAAEPDFVDSWPVHCVAGTRGAALHPLALRVTDLFAEVNPHAEWIEVTKGAYCAAYSGFEGATAAGVGLAEALRAAGVERIDVCGVATDHCVRATVLDGLREGFEVHVPTGLIAAVDPDRGAAALAEMADAGAIVE</sequence>
<evidence type="ECO:0000313" key="9">
    <source>
        <dbReference type="EMBL" id="APT91098.1"/>
    </source>
</evidence>
<evidence type="ECO:0000256" key="4">
    <source>
        <dbReference type="ARBA" id="ARBA00022801"/>
    </source>
</evidence>
<dbReference type="STRING" id="1437874.CSPHI_08770"/>
<dbReference type="SUPFAM" id="SSF52499">
    <property type="entry name" value="Isochorismatase-like hydrolases"/>
    <property type="match status" value="1"/>
</dbReference>
<dbReference type="InterPro" id="IPR036380">
    <property type="entry name" value="Isochorismatase-like_sf"/>
</dbReference>
<proteinExistence type="inferred from homology"/>
<keyword evidence="3" id="KW-0479">Metal-binding</keyword>
<protein>
    <recommendedName>
        <fullName evidence="6">nicotinamidase</fullName>
        <ecNumber evidence="6">3.5.1.19</ecNumber>
    </recommendedName>
    <alternativeName>
        <fullName evidence="7">Nicotinamide deamidase</fullName>
    </alternativeName>
</protein>
<name>A0A1L7CZ26_9CORY</name>
<organism evidence="9 10">
    <name type="scientific">Corynebacterium sphenisci DSM 44792</name>
    <dbReference type="NCBI Taxonomy" id="1437874"/>
    <lineage>
        <taxon>Bacteria</taxon>
        <taxon>Bacillati</taxon>
        <taxon>Actinomycetota</taxon>
        <taxon>Actinomycetes</taxon>
        <taxon>Mycobacteriales</taxon>
        <taxon>Corynebacteriaceae</taxon>
        <taxon>Corynebacterium</taxon>
    </lineage>
</organism>
<dbReference type="Gene3D" id="3.40.50.850">
    <property type="entry name" value="Isochorismatase-like"/>
    <property type="match status" value="1"/>
</dbReference>
<evidence type="ECO:0000256" key="7">
    <source>
        <dbReference type="ARBA" id="ARBA00043224"/>
    </source>
</evidence>
<dbReference type="KEGG" id="csph:CSPHI_08770"/>
<gene>
    <name evidence="9" type="ORF">CSPHI_08770</name>
</gene>
<evidence type="ECO:0000256" key="6">
    <source>
        <dbReference type="ARBA" id="ARBA00039017"/>
    </source>
</evidence>
<dbReference type="InterPro" id="IPR000868">
    <property type="entry name" value="Isochorismatase-like_dom"/>
</dbReference>
<accession>A0A1L7CZ26</accession>
<feature type="domain" description="Isochorismatase-like" evidence="8">
    <location>
        <begin position="2"/>
        <end position="193"/>
    </location>
</feature>
<evidence type="ECO:0000313" key="10">
    <source>
        <dbReference type="Proteomes" id="UP000185469"/>
    </source>
</evidence>
<comment type="pathway">
    <text evidence="5">Cofactor biosynthesis; nicotinate biosynthesis; nicotinate from nicotinamide: step 1/1.</text>
</comment>
<evidence type="ECO:0000256" key="3">
    <source>
        <dbReference type="ARBA" id="ARBA00022723"/>
    </source>
</evidence>
<dbReference type="InterPro" id="IPR052347">
    <property type="entry name" value="Isochorismatase_Nicotinamidase"/>
</dbReference>
<dbReference type="PANTHER" id="PTHR11080">
    <property type="entry name" value="PYRAZINAMIDASE/NICOTINAMIDASE"/>
    <property type="match status" value="1"/>
</dbReference>
<dbReference type="Proteomes" id="UP000185469">
    <property type="component" value="Chromosome"/>
</dbReference>
<dbReference type="GO" id="GO:0008936">
    <property type="term" value="F:nicotinamidase activity"/>
    <property type="evidence" value="ECO:0007669"/>
    <property type="project" value="UniProtKB-EC"/>
</dbReference>
<keyword evidence="4" id="KW-0378">Hydrolase</keyword>
<keyword evidence="10" id="KW-1185">Reference proteome</keyword>
<reference evidence="9 10" key="1">
    <citation type="submission" date="2014-08" db="EMBL/GenBank/DDBJ databases">
        <title>Complete genome sequence of Corynebacterium sphenisci CECT 5990(T) (=DSM 44792(T)), isolated from healthy wild penguins.</title>
        <authorList>
            <person name="Ruckert C."/>
            <person name="Albersmeier A."/>
            <person name="Winkler A."/>
            <person name="Kalinowski J."/>
        </authorList>
    </citation>
    <scope>NUCLEOTIDE SEQUENCE [LARGE SCALE GENOMIC DNA]</scope>
    <source>
        <strain evidence="9 10">DSM 44792</strain>
    </source>
</reference>